<dbReference type="Proteomes" id="UP000570595">
    <property type="component" value="Unassembled WGS sequence"/>
</dbReference>
<evidence type="ECO:0000259" key="2">
    <source>
        <dbReference type="Pfam" id="PF22589"/>
    </source>
</evidence>
<gene>
    <name evidence="3" type="ORF">FOZ61_005406</name>
</gene>
<evidence type="ECO:0000313" key="4">
    <source>
        <dbReference type="Proteomes" id="UP000570595"/>
    </source>
</evidence>
<organism evidence="3 4">
    <name type="scientific">Perkinsus olseni</name>
    <name type="common">Perkinsus atlanticus</name>
    <dbReference type="NCBI Taxonomy" id="32597"/>
    <lineage>
        <taxon>Eukaryota</taxon>
        <taxon>Sar</taxon>
        <taxon>Alveolata</taxon>
        <taxon>Perkinsozoa</taxon>
        <taxon>Perkinsea</taxon>
        <taxon>Perkinsida</taxon>
        <taxon>Perkinsidae</taxon>
        <taxon>Perkinsus</taxon>
    </lineage>
</organism>
<name>A0A7J6MI23_PEROL</name>
<evidence type="ECO:0000256" key="1">
    <source>
        <dbReference type="SAM" id="MobiDB-lite"/>
    </source>
</evidence>
<comment type="caution">
    <text evidence="3">The sequence shown here is derived from an EMBL/GenBank/DDBJ whole genome shotgun (WGS) entry which is preliminary data.</text>
</comment>
<reference evidence="3 4" key="1">
    <citation type="submission" date="2020-04" db="EMBL/GenBank/DDBJ databases">
        <title>Perkinsus olseni comparative genomics.</title>
        <authorList>
            <person name="Bogema D.R."/>
        </authorList>
    </citation>
    <scope>NUCLEOTIDE SEQUENCE [LARGE SCALE GENOMIC DNA]</scope>
    <source>
        <strain evidence="3">ATCC PRA-179</strain>
    </source>
</reference>
<evidence type="ECO:0000313" key="3">
    <source>
        <dbReference type="EMBL" id="KAF4671183.1"/>
    </source>
</evidence>
<proteinExistence type="predicted"/>
<accession>A0A7J6MI23</accession>
<dbReference type="InterPro" id="IPR054323">
    <property type="entry name" value="SPMIP1_C"/>
</dbReference>
<feature type="domain" description="Sperm microtubule inner protein 1 C-terminal" evidence="2">
    <location>
        <begin position="130"/>
        <end position="211"/>
    </location>
</feature>
<dbReference type="OrthoDB" id="433800at2759"/>
<dbReference type="EMBL" id="JABAHT010000003">
    <property type="protein sequence ID" value="KAF4671183.1"/>
    <property type="molecule type" value="Genomic_DNA"/>
</dbReference>
<sequence>MSAGKTMNEMKAWQEIFDKERAQQRKWIQDAFEEYEKSGQKLQPRYKFDGRGSTMWIGLNADPCKAKYLAKLDPGLGDRPDPTEPQPPPKSSATRFLEQRFGLSSSPYCQFSSKKVPRAELLAQDTADAVGEELLVYGVSGEGEGRKGYLDFRKLATTPQQRCTGGPVTSAMEVGWTVSTQREARPRKNLSAGAPDGNARGMMEATFYRPKVAGHGVHRREDLGALASSS</sequence>
<dbReference type="Pfam" id="PF22589">
    <property type="entry name" value="SPMIP1"/>
    <property type="match status" value="1"/>
</dbReference>
<feature type="region of interest" description="Disordered" evidence="1">
    <location>
        <begin position="181"/>
        <end position="201"/>
    </location>
</feature>
<dbReference type="AlphaFoldDB" id="A0A7J6MI23"/>
<protein>
    <recommendedName>
        <fullName evidence="2">Sperm microtubule inner protein 1 C-terminal domain-containing protein</fullName>
    </recommendedName>
</protein>
<feature type="region of interest" description="Disordered" evidence="1">
    <location>
        <begin position="71"/>
        <end position="93"/>
    </location>
</feature>